<evidence type="ECO:0000256" key="1">
    <source>
        <dbReference type="ARBA" id="ARBA00022737"/>
    </source>
</evidence>
<gene>
    <name evidence="5" type="ORF">SteCoe_23570</name>
</gene>
<dbReference type="CDD" id="cd00051">
    <property type="entry name" value="EFh"/>
    <property type="match status" value="1"/>
</dbReference>
<dbReference type="EMBL" id="MPUH01000602">
    <property type="protein sequence ID" value="OMJ76945.1"/>
    <property type="molecule type" value="Genomic_DNA"/>
</dbReference>
<dbReference type="FunFam" id="1.10.238.10:FF:000001">
    <property type="entry name" value="Calmodulin 1"/>
    <property type="match status" value="1"/>
</dbReference>
<dbReference type="InterPro" id="IPR011992">
    <property type="entry name" value="EF-hand-dom_pair"/>
</dbReference>
<feature type="compositionally biased region" description="Basic and acidic residues" evidence="3">
    <location>
        <begin position="254"/>
        <end position="264"/>
    </location>
</feature>
<sequence length="418" mass="46947">MMQKVVKNKEKSPPPIDERFRKPQEITKFPITQVPKVQKDEDYIEKIDLSDSESNAKGISFRSHSLNTGNKHKSSSEKGLDFSKLAIKIQETKDFSRKDSQSVYFKDPESVSVNRETGRSGIIKKHPKPIERSLNLLSPKMPNEELSYLSPHEPESVYESTGEGFNNSEIKEAFETFDLDGNGFISSDEIRRVMDMIGEYVTDEEVDEMIRMLDKGGQGQVAYEEFSKMAKGQSLAPVGMSHPPSLGMISNKKSRQEEPSKLISERPIYSPELSEIRRKSPELIPSGKTESGRVPNSGKIVRDGDASSKRPPPSPEMSEPEEKKIFKVMKPIVIMKKAKKKEDHDESGSVKVKSISLQRKASDSSKGRLENSSLVPQASSESSKKNKVIVKPIKPIPPSPRDELSTEEIKKIFQNSPR</sequence>
<protein>
    <recommendedName>
        <fullName evidence="4">EF-hand domain-containing protein</fullName>
    </recommendedName>
</protein>
<comment type="caution">
    <text evidence="5">The sequence shown here is derived from an EMBL/GenBank/DDBJ whole genome shotgun (WGS) entry which is preliminary data.</text>
</comment>
<dbReference type="InterPro" id="IPR050145">
    <property type="entry name" value="Centrin_CML-like"/>
</dbReference>
<dbReference type="PROSITE" id="PS50222">
    <property type="entry name" value="EF_HAND_2"/>
    <property type="match status" value="2"/>
</dbReference>
<feature type="region of interest" description="Disordered" evidence="3">
    <location>
        <begin position="234"/>
        <end position="418"/>
    </location>
</feature>
<dbReference type="SUPFAM" id="SSF47473">
    <property type="entry name" value="EF-hand"/>
    <property type="match status" value="1"/>
</dbReference>
<feature type="compositionally biased region" description="Polar residues" evidence="3">
    <location>
        <begin position="54"/>
        <end position="69"/>
    </location>
</feature>
<keyword evidence="2" id="KW-0106">Calcium</keyword>
<dbReference type="InterPro" id="IPR018247">
    <property type="entry name" value="EF_Hand_1_Ca_BS"/>
</dbReference>
<feature type="compositionally biased region" description="Basic and acidic residues" evidence="3">
    <location>
        <begin position="7"/>
        <end position="25"/>
    </location>
</feature>
<organism evidence="5 6">
    <name type="scientific">Stentor coeruleus</name>
    <dbReference type="NCBI Taxonomy" id="5963"/>
    <lineage>
        <taxon>Eukaryota</taxon>
        <taxon>Sar</taxon>
        <taxon>Alveolata</taxon>
        <taxon>Ciliophora</taxon>
        <taxon>Postciliodesmatophora</taxon>
        <taxon>Heterotrichea</taxon>
        <taxon>Heterotrichida</taxon>
        <taxon>Stentoridae</taxon>
        <taxon>Stentor</taxon>
    </lineage>
</organism>
<feature type="domain" description="EF-hand" evidence="4">
    <location>
        <begin position="165"/>
        <end position="200"/>
    </location>
</feature>
<feature type="region of interest" description="Disordered" evidence="3">
    <location>
        <begin position="1"/>
        <end position="33"/>
    </location>
</feature>
<dbReference type="GO" id="GO:0005509">
    <property type="term" value="F:calcium ion binding"/>
    <property type="evidence" value="ECO:0007669"/>
    <property type="project" value="InterPro"/>
</dbReference>
<keyword evidence="1" id="KW-0677">Repeat</keyword>
<name>A0A1R2BK07_9CILI</name>
<feature type="compositionally biased region" description="Basic and acidic residues" evidence="3">
    <location>
        <begin position="360"/>
        <end position="369"/>
    </location>
</feature>
<reference evidence="5 6" key="1">
    <citation type="submission" date="2016-11" db="EMBL/GenBank/DDBJ databases">
        <title>The macronuclear genome of Stentor coeruleus: a giant cell with tiny introns.</title>
        <authorList>
            <person name="Slabodnick M."/>
            <person name="Ruby J.G."/>
            <person name="Reiff S.B."/>
            <person name="Swart E.C."/>
            <person name="Gosai S."/>
            <person name="Prabakaran S."/>
            <person name="Witkowska E."/>
            <person name="Larue G.E."/>
            <person name="Fisher S."/>
            <person name="Freeman R.M."/>
            <person name="Gunawardena J."/>
            <person name="Chu W."/>
            <person name="Stover N.A."/>
            <person name="Gregory B.D."/>
            <person name="Nowacki M."/>
            <person name="Derisi J."/>
            <person name="Roy S.W."/>
            <person name="Marshall W.F."/>
            <person name="Sood P."/>
        </authorList>
    </citation>
    <scope>NUCLEOTIDE SEQUENCE [LARGE SCALE GENOMIC DNA]</scope>
    <source>
        <strain evidence="5">WM001</strain>
    </source>
</reference>
<dbReference type="PROSITE" id="PS00018">
    <property type="entry name" value="EF_HAND_1"/>
    <property type="match status" value="1"/>
</dbReference>
<dbReference type="SMART" id="SM00054">
    <property type="entry name" value="EFh"/>
    <property type="match status" value="2"/>
</dbReference>
<feature type="compositionally biased region" description="Basic and acidic residues" evidence="3">
    <location>
        <begin position="400"/>
        <end position="411"/>
    </location>
</feature>
<dbReference type="Proteomes" id="UP000187209">
    <property type="component" value="Unassembled WGS sequence"/>
</dbReference>
<dbReference type="PANTHER" id="PTHR23050">
    <property type="entry name" value="CALCIUM BINDING PROTEIN"/>
    <property type="match status" value="1"/>
</dbReference>
<dbReference type="Pfam" id="PF13499">
    <property type="entry name" value="EF-hand_7"/>
    <property type="match status" value="1"/>
</dbReference>
<dbReference type="OrthoDB" id="26525at2759"/>
<dbReference type="AlphaFoldDB" id="A0A1R2BK07"/>
<feature type="region of interest" description="Disordered" evidence="3">
    <location>
        <begin position="54"/>
        <end position="80"/>
    </location>
</feature>
<evidence type="ECO:0000256" key="2">
    <source>
        <dbReference type="ARBA" id="ARBA00022837"/>
    </source>
</evidence>
<evidence type="ECO:0000313" key="6">
    <source>
        <dbReference type="Proteomes" id="UP000187209"/>
    </source>
</evidence>
<accession>A0A1R2BK07</accession>
<feature type="compositionally biased region" description="Polar residues" evidence="3">
    <location>
        <begin position="370"/>
        <end position="381"/>
    </location>
</feature>
<evidence type="ECO:0000256" key="3">
    <source>
        <dbReference type="SAM" id="MobiDB-lite"/>
    </source>
</evidence>
<evidence type="ECO:0000259" key="4">
    <source>
        <dbReference type="PROSITE" id="PS50222"/>
    </source>
</evidence>
<proteinExistence type="predicted"/>
<feature type="domain" description="EF-hand" evidence="4">
    <location>
        <begin position="201"/>
        <end position="236"/>
    </location>
</feature>
<evidence type="ECO:0000313" key="5">
    <source>
        <dbReference type="EMBL" id="OMJ76945.1"/>
    </source>
</evidence>
<dbReference type="Gene3D" id="1.10.238.10">
    <property type="entry name" value="EF-hand"/>
    <property type="match status" value="1"/>
</dbReference>
<dbReference type="InterPro" id="IPR002048">
    <property type="entry name" value="EF_hand_dom"/>
</dbReference>
<keyword evidence="6" id="KW-1185">Reference proteome</keyword>